<accession>A0A9N9FHQ1</accession>
<dbReference type="InterPro" id="IPR000791">
    <property type="entry name" value="Gpr1/Fun34/SatP-like"/>
</dbReference>
<dbReference type="PANTHER" id="PTHR31123:SF1">
    <property type="entry name" value="ACCUMULATION OF DYADS PROTEIN 2-RELATED"/>
    <property type="match status" value="1"/>
</dbReference>
<sequence length="202" mass="22211">MSSNRQKIGNPGPLGLSAFAMNTFVYSVYIYGVKGINRDNVGLGLALFYGGAIQVLAAMWEMYYGNTFSATVFASYGGFWISFGFISLPASGILQAYEGDPQTFNNALGMFLVAWTIFTTLMFICALRTNLVLIAAFFMLDLTYIMLDCYQFTGELIFNKIGGIFGVITAFIAWYLACAQLLTKETSYFILPVGDRTADGKV</sequence>
<feature type="transmembrane region" description="Helical" evidence="6">
    <location>
        <begin position="157"/>
        <end position="177"/>
    </location>
</feature>
<dbReference type="GO" id="GO:0015123">
    <property type="term" value="F:acetate transmembrane transporter activity"/>
    <property type="evidence" value="ECO:0007669"/>
    <property type="project" value="TreeGrafter"/>
</dbReference>
<keyword evidence="4 6" id="KW-1133">Transmembrane helix</keyword>
<evidence type="ECO:0000256" key="1">
    <source>
        <dbReference type="ARBA" id="ARBA00004141"/>
    </source>
</evidence>
<evidence type="ECO:0000313" key="7">
    <source>
        <dbReference type="EMBL" id="CAG8533908.1"/>
    </source>
</evidence>
<feature type="transmembrane region" description="Helical" evidence="6">
    <location>
        <begin position="43"/>
        <end position="60"/>
    </location>
</feature>
<name>A0A9N9FHQ1_9GLOM</name>
<evidence type="ECO:0000256" key="3">
    <source>
        <dbReference type="ARBA" id="ARBA00022692"/>
    </source>
</evidence>
<protein>
    <submittedName>
        <fullName evidence="7">5035_t:CDS:1</fullName>
    </submittedName>
</protein>
<gene>
    <name evidence="7" type="ORF">POCULU_LOCUS4193</name>
</gene>
<reference evidence="7" key="1">
    <citation type="submission" date="2021-06" db="EMBL/GenBank/DDBJ databases">
        <authorList>
            <person name="Kallberg Y."/>
            <person name="Tangrot J."/>
            <person name="Rosling A."/>
        </authorList>
    </citation>
    <scope>NUCLEOTIDE SEQUENCE</scope>
    <source>
        <strain evidence="7">IA702</strain>
    </source>
</reference>
<dbReference type="GO" id="GO:0005886">
    <property type="term" value="C:plasma membrane"/>
    <property type="evidence" value="ECO:0007669"/>
    <property type="project" value="TreeGrafter"/>
</dbReference>
<organism evidence="7 8">
    <name type="scientific">Paraglomus occultum</name>
    <dbReference type="NCBI Taxonomy" id="144539"/>
    <lineage>
        <taxon>Eukaryota</taxon>
        <taxon>Fungi</taxon>
        <taxon>Fungi incertae sedis</taxon>
        <taxon>Mucoromycota</taxon>
        <taxon>Glomeromycotina</taxon>
        <taxon>Glomeromycetes</taxon>
        <taxon>Paraglomerales</taxon>
        <taxon>Paraglomeraceae</taxon>
        <taxon>Paraglomus</taxon>
    </lineage>
</organism>
<dbReference type="AlphaFoldDB" id="A0A9N9FHQ1"/>
<feature type="transmembrane region" description="Helical" evidence="6">
    <location>
        <begin position="12"/>
        <end position="31"/>
    </location>
</feature>
<proteinExistence type="inferred from homology"/>
<dbReference type="OrthoDB" id="3648309at2759"/>
<evidence type="ECO:0000313" key="8">
    <source>
        <dbReference type="Proteomes" id="UP000789572"/>
    </source>
</evidence>
<dbReference type="Pfam" id="PF01184">
    <property type="entry name" value="Gpr1_Fun34_YaaH"/>
    <property type="match status" value="1"/>
</dbReference>
<evidence type="ECO:0000256" key="2">
    <source>
        <dbReference type="ARBA" id="ARBA00005587"/>
    </source>
</evidence>
<feature type="transmembrane region" description="Helical" evidence="6">
    <location>
        <begin position="106"/>
        <end position="124"/>
    </location>
</feature>
<comment type="subcellular location">
    <subcellularLocation>
        <location evidence="1">Membrane</location>
        <topology evidence="1">Multi-pass membrane protein</topology>
    </subcellularLocation>
</comment>
<keyword evidence="5 6" id="KW-0472">Membrane</keyword>
<evidence type="ECO:0000256" key="6">
    <source>
        <dbReference type="SAM" id="Phobius"/>
    </source>
</evidence>
<dbReference type="PANTHER" id="PTHR31123">
    <property type="entry name" value="ACCUMULATION OF DYADS PROTEIN 2-RELATED"/>
    <property type="match status" value="1"/>
</dbReference>
<keyword evidence="8" id="KW-1185">Reference proteome</keyword>
<feature type="transmembrane region" description="Helical" evidence="6">
    <location>
        <begin position="130"/>
        <end position="150"/>
    </location>
</feature>
<evidence type="ECO:0000256" key="5">
    <source>
        <dbReference type="ARBA" id="ARBA00023136"/>
    </source>
</evidence>
<dbReference type="EMBL" id="CAJVPJ010000525">
    <property type="protein sequence ID" value="CAG8533908.1"/>
    <property type="molecule type" value="Genomic_DNA"/>
</dbReference>
<comment type="caution">
    <text evidence="7">The sequence shown here is derived from an EMBL/GenBank/DDBJ whole genome shotgun (WGS) entry which is preliminary data.</text>
</comment>
<evidence type="ECO:0000256" key="4">
    <source>
        <dbReference type="ARBA" id="ARBA00022989"/>
    </source>
</evidence>
<dbReference type="NCBIfam" id="NF038013">
    <property type="entry name" value="AceTr_1"/>
    <property type="match status" value="1"/>
</dbReference>
<comment type="similarity">
    <text evidence="2">Belongs to the acetate uptake transporter (AceTr) (TC 2.A.96) family.</text>
</comment>
<dbReference type="Proteomes" id="UP000789572">
    <property type="component" value="Unassembled WGS sequence"/>
</dbReference>
<keyword evidence="3 6" id="KW-0812">Transmembrane</keyword>
<dbReference type="InterPro" id="IPR051633">
    <property type="entry name" value="AceTr"/>
</dbReference>
<feature type="transmembrane region" description="Helical" evidence="6">
    <location>
        <begin position="72"/>
        <end position="94"/>
    </location>
</feature>